<dbReference type="SMART" id="SM00450">
    <property type="entry name" value="RHOD"/>
    <property type="match status" value="1"/>
</dbReference>
<dbReference type="Pfam" id="PF02852">
    <property type="entry name" value="Pyr_redox_dim"/>
    <property type="match status" value="1"/>
</dbReference>
<accession>A0A3B1BMS5</accession>
<dbReference type="Gene3D" id="3.50.50.60">
    <property type="entry name" value="FAD/NAD(P)-binding domain"/>
    <property type="match status" value="2"/>
</dbReference>
<evidence type="ECO:0000256" key="5">
    <source>
        <dbReference type="ARBA" id="ARBA00023002"/>
    </source>
</evidence>
<reference evidence="8" key="1">
    <citation type="submission" date="2018-06" db="EMBL/GenBank/DDBJ databases">
        <authorList>
            <person name="Zhirakovskaya E."/>
        </authorList>
    </citation>
    <scope>NUCLEOTIDE SEQUENCE</scope>
</reference>
<dbReference type="InterPro" id="IPR001763">
    <property type="entry name" value="Rhodanese-like_dom"/>
</dbReference>
<dbReference type="InterPro" id="IPR023753">
    <property type="entry name" value="FAD/NAD-binding_dom"/>
</dbReference>
<comment type="cofactor">
    <cofactor evidence="1">
        <name>FAD</name>
        <dbReference type="ChEBI" id="CHEBI:57692"/>
    </cofactor>
</comment>
<evidence type="ECO:0000256" key="3">
    <source>
        <dbReference type="ARBA" id="ARBA00022630"/>
    </source>
</evidence>
<dbReference type="Gene3D" id="3.40.250.10">
    <property type="entry name" value="Rhodanese-like domain"/>
    <property type="match status" value="1"/>
</dbReference>
<evidence type="ECO:0000256" key="1">
    <source>
        <dbReference type="ARBA" id="ARBA00001974"/>
    </source>
</evidence>
<gene>
    <name evidence="8" type="ORF">MNBD_GAMMA25-2548</name>
</gene>
<dbReference type="PRINTS" id="PR00368">
    <property type="entry name" value="FADPNR"/>
</dbReference>
<dbReference type="PRINTS" id="PR00411">
    <property type="entry name" value="PNDRDTASEI"/>
</dbReference>
<feature type="domain" description="Rhodanese" evidence="7">
    <location>
        <begin position="462"/>
        <end position="550"/>
    </location>
</feature>
<evidence type="ECO:0000256" key="2">
    <source>
        <dbReference type="ARBA" id="ARBA00009130"/>
    </source>
</evidence>
<dbReference type="PANTHER" id="PTHR43429:SF1">
    <property type="entry name" value="NAD(P)H SULFUR OXIDOREDUCTASE (COA-DEPENDENT)"/>
    <property type="match status" value="1"/>
</dbReference>
<dbReference type="AlphaFoldDB" id="A0A3B1BMS5"/>
<dbReference type="Pfam" id="PF00581">
    <property type="entry name" value="Rhodanese"/>
    <property type="match status" value="1"/>
</dbReference>
<evidence type="ECO:0000256" key="4">
    <source>
        <dbReference type="ARBA" id="ARBA00022827"/>
    </source>
</evidence>
<keyword evidence="3" id="KW-0285">Flavoprotein</keyword>
<name>A0A3B1BMS5_9ZZZZ</name>
<dbReference type="InterPro" id="IPR036868">
    <property type="entry name" value="TusA-like_sf"/>
</dbReference>
<dbReference type="Pfam" id="PF07992">
    <property type="entry name" value="Pyr_redox_2"/>
    <property type="match status" value="1"/>
</dbReference>
<dbReference type="EC" id="1.8.1.14" evidence="8"/>
<sequence length="649" mass="71210">MKIIIVGGVAGGASTAARLRRLDEKADITVYERGEQVSYANCGLPYHIGGVIQKRESLLVQTPGKLRLILNINVKILSEVTDINTQKKTVTVKNLKTGEEFQQSWDKLVLSPGGSPVRPPIPGDEHAKIFTLQNVSNMDNIKRIVDNRAKTALVLGGGFIGVEIAENLRERGLLVHMVERGEQILPFLDKEMTNDLEGHMTRNGVRLYMSNSIKAYHDNKGKINCELQNGENIAVDFVVNAVGVKPNITLAEKAGLEIGKLGGIKVDQFMRTSNSDIYAAGDAVEVKDLITGQPTLLPLAGPASRQGRVIANHICGQKTSFNAVQGSSVLKVFDMTAAATGANEKRLKAAAIAYEKIYTHPAGHANYYPGTSAMQFKLLFSPDDGKVLGAQIIGFDGVDKRIDVLAVAIRAGLTVYDLEELELAYAPPYGSAKDPVNMAGFVASNLLKGDAPQWYAEDFASFGSDDIVIDVRNECEYERWHIPESINIPLSCLRGELEDIPENKKLYVYCRTGFRSYLALRILKQSGFNEVYTLSGGALTFNTLTREIHTGKRLVPEIAYGEQCITEFIQATGKVIEIDATHVGFASPLQLLQQNLDMMSVGDDVLLRITDQAFTSYLPSWCNTYGHILIDIKHQGELSRVKIRKGVEI</sequence>
<dbReference type="InterPro" id="IPR036873">
    <property type="entry name" value="Rhodanese-like_dom_sf"/>
</dbReference>
<dbReference type="GO" id="GO:0050451">
    <property type="term" value="F:CoA-disulfide reductase (NADPH) activity"/>
    <property type="evidence" value="ECO:0007669"/>
    <property type="project" value="UniProtKB-EC"/>
</dbReference>
<keyword evidence="4" id="KW-0274">FAD</keyword>
<protein>
    <submittedName>
        <fullName evidence="8">CoA-disulfide reductase / Disulfide bond regulator</fullName>
        <ecNumber evidence="8">1.8.1.14</ecNumber>
    </submittedName>
</protein>
<dbReference type="InterPro" id="IPR036188">
    <property type="entry name" value="FAD/NAD-bd_sf"/>
</dbReference>
<evidence type="ECO:0000313" key="8">
    <source>
        <dbReference type="EMBL" id="VAX05967.1"/>
    </source>
</evidence>
<organism evidence="8">
    <name type="scientific">hydrothermal vent metagenome</name>
    <dbReference type="NCBI Taxonomy" id="652676"/>
    <lineage>
        <taxon>unclassified sequences</taxon>
        <taxon>metagenomes</taxon>
        <taxon>ecological metagenomes</taxon>
    </lineage>
</organism>
<dbReference type="EMBL" id="UOFY01000005">
    <property type="protein sequence ID" value="VAX05967.1"/>
    <property type="molecule type" value="Genomic_DNA"/>
</dbReference>
<dbReference type="InterPro" id="IPR016156">
    <property type="entry name" value="FAD/NAD-linked_Rdtase_dimer_sf"/>
</dbReference>
<dbReference type="InterPro" id="IPR004099">
    <property type="entry name" value="Pyr_nucl-diS_OxRdtase_dimer"/>
</dbReference>
<dbReference type="SUPFAM" id="SSF64307">
    <property type="entry name" value="SirA-like"/>
    <property type="match status" value="1"/>
</dbReference>
<dbReference type="PROSITE" id="PS50206">
    <property type="entry name" value="RHODANESE_3"/>
    <property type="match status" value="1"/>
</dbReference>
<dbReference type="InterPro" id="IPR050260">
    <property type="entry name" value="FAD-bd_OxRdtase"/>
</dbReference>
<evidence type="ECO:0000259" key="7">
    <source>
        <dbReference type="PROSITE" id="PS50206"/>
    </source>
</evidence>
<keyword evidence="5 8" id="KW-0560">Oxidoreductase</keyword>
<dbReference type="SUPFAM" id="SSF55424">
    <property type="entry name" value="FAD/NAD-linked reductases, dimerisation (C-terminal) domain"/>
    <property type="match status" value="1"/>
</dbReference>
<keyword evidence="6" id="KW-0676">Redox-active center</keyword>
<proteinExistence type="inferred from homology"/>
<comment type="similarity">
    <text evidence="2">Belongs to the class-III pyridine nucleotide-disulfide oxidoreductase family.</text>
</comment>
<dbReference type="SUPFAM" id="SSF51905">
    <property type="entry name" value="FAD/NAD(P)-binding domain"/>
    <property type="match status" value="1"/>
</dbReference>
<dbReference type="Gene3D" id="3.30.110.40">
    <property type="entry name" value="TusA-like domain"/>
    <property type="match status" value="1"/>
</dbReference>
<evidence type="ECO:0000256" key="6">
    <source>
        <dbReference type="ARBA" id="ARBA00023284"/>
    </source>
</evidence>
<dbReference type="PANTHER" id="PTHR43429">
    <property type="entry name" value="PYRIDINE NUCLEOTIDE-DISULFIDE OXIDOREDUCTASE DOMAIN-CONTAINING"/>
    <property type="match status" value="1"/>
</dbReference>
<dbReference type="SUPFAM" id="SSF52821">
    <property type="entry name" value="Rhodanese/Cell cycle control phosphatase"/>
    <property type="match status" value="1"/>
</dbReference>